<name>A0A804QK58_MAIZE</name>
<dbReference type="SUPFAM" id="SSF51621">
    <property type="entry name" value="Phosphoenolpyruvate/pyruvate domain"/>
    <property type="match status" value="1"/>
</dbReference>
<evidence type="ECO:0000313" key="5">
    <source>
        <dbReference type="Proteomes" id="UP000007305"/>
    </source>
</evidence>
<dbReference type="InterPro" id="IPR051353">
    <property type="entry name" value="Tobamovirus_resist_UPF0261"/>
</dbReference>
<keyword evidence="2" id="KW-0472">Membrane</keyword>
<keyword evidence="2" id="KW-1133">Transmembrane helix</keyword>
<accession>A0A804QK58</accession>
<evidence type="ECO:0000256" key="1">
    <source>
        <dbReference type="ARBA" id="ARBA00022531"/>
    </source>
</evidence>
<keyword evidence="2" id="KW-0812">Transmembrane</keyword>
<dbReference type="InterPro" id="IPR015813">
    <property type="entry name" value="Pyrv/PenolPyrv_kinase-like_dom"/>
</dbReference>
<dbReference type="Proteomes" id="UP000007305">
    <property type="component" value="Chromosome 8"/>
</dbReference>
<dbReference type="AlphaFoldDB" id="A0A804QK58"/>
<keyword evidence="5" id="KW-1185">Reference proteome</keyword>
<keyword evidence="1" id="KW-0602">Photosynthesis</keyword>
<dbReference type="Gene3D" id="3.20.20.70">
    <property type="entry name" value="Aldolase class I"/>
    <property type="match status" value="1"/>
</dbReference>
<dbReference type="GO" id="GO:0003824">
    <property type="term" value="F:catalytic activity"/>
    <property type="evidence" value="ECO:0007669"/>
    <property type="project" value="InterPro"/>
</dbReference>
<evidence type="ECO:0000313" key="4">
    <source>
        <dbReference type="EnsemblPlants" id="Zm00001eb334700_P001"/>
    </source>
</evidence>
<protein>
    <recommendedName>
        <fullName evidence="3">TIM-barrel domain-containing protein</fullName>
    </recommendedName>
</protein>
<dbReference type="Pfam" id="PF09370">
    <property type="entry name" value="PEP_hydrolase"/>
    <property type="match status" value="1"/>
</dbReference>
<dbReference type="PANTHER" id="PTHR31862:SF1">
    <property type="entry name" value="UPF0261 DOMAIN PROTEIN (AFU_ORTHOLOGUE AFUA_1G10120)"/>
    <property type="match status" value="1"/>
</dbReference>
<feature type="domain" description="TIM-barrel" evidence="3">
    <location>
        <begin position="33"/>
        <end position="104"/>
    </location>
</feature>
<dbReference type="EnsemblPlants" id="Zm00001eb334700_T001">
    <property type="protein sequence ID" value="Zm00001eb334700_P001"/>
    <property type="gene ID" value="Zm00001eb334700"/>
</dbReference>
<proteinExistence type="predicted"/>
<sequence length="106" mass="11275">MKHCKMVTVVSFFLKGKDTLATSCINLIIFIVSMEVEMISMAHRMGFLTTPYAFNPDEVAAMAKAGSHIVVAHMGLTTAGSFGAMTATTLDDSVLRVQAIADAAFG</sequence>
<dbReference type="GO" id="GO:0015979">
    <property type="term" value="P:photosynthesis"/>
    <property type="evidence" value="ECO:0007669"/>
    <property type="project" value="UniProtKB-KW"/>
</dbReference>
<evidence type="ECO:0000259" key="3">
    <source>
        <dbReference type="Pfam" id="PF09370"/>
    </source>
</evidence>
<organism evidence="4 5">
    <name type="scientific">Zea mays</name>
    <name type="common">Maize</name>
    <dbReference type="NCBI Taxonomy" id="4577"/>
    <lineage>
        <taxon>Eukaryota</taxon>
        <taxon>Viridiplantae</taxon>
        <taxon>Streptophyta</taxon>
        <taxon>Embryophyta</taxon>
        <taxon>Tracheophyta</taxon>
        <taxon>Spermatophyta</taxon>
        <taxon>Magnoliopsida</taxon>
        <taxon>Liliopsida</taxon>
        <taxon>Poales</taxon>
        <taxon>Poaceae</taxon>
        <taxon>PACMAD clade</taxon>
        <taxon>Panicoideae</taxon>
        <taxon>Andropogonodae</taxon>
        <taxon>Andropogoneae</taxon>
        <taxon>Tripsacinae</taxon>
        <taxon>Zea</taxon>
    </lineage>
</organism>
<dbReference type="PANTHER" id="PTHR31862">
    <property type="entry name" value="UPF0261 DOMAIN PROTEIN (AFU_ORTHOLOGUE AFUA_1G10120)"/>
    <property type="match status" value="1"/>
</dbReference>
<dbReference type="InterPro" id="IPR013785">
    <property type="entry name" value="Aldolase_TIM"/>
</dbReference>
<reference evidence="4" key="3">
    <citation type="submission" date="2021-05" db="UniProtKB">
        <authorList>
            <consortium name="EnsemblPlants"/>
        </authorList>
    </citation>
    <scope>IDENTIFICATION</scope>
    <source>
        <strain evidence="4">cv. B73</strain>
    </source>
</reference>
<dbReference type="InParanoid" id="A0A804QK58"/>
<dbReference type="InterPro" id="IPR009215">
    <property type="entry name" value="TIM-br_IGPS-like"/>
</dbReference>
<evidence type="ECO:0000256" key="2">
    <source>
        <dbReference type="SAM" id="Phobius"/>
    </source>
</evidence>
<reference evidence="4" key="2">
    <citation type="submission" date="2019-07" db="EMBL/GenBank/DDBJ databases">
        <authorList>
            <person name="Seetharam A."/>
            <person name="Woodhouse M."/>
            <person name="Cannon E."/>
        </authorList>
    </citation>
    <scope>NUCLEOTIDE SEQUENCE [LARGE SCALE GENOMIC DNA]</scope>
    <source>
        <strain evidence="4">cv. B73</strain>
    </source>
</reference>
<reference evidence="5" key="1">
    <citation type="journal article" date="2009" name="Science">
        <title>The B73 maize genome: complexity, diversity, and dynamics.</title>
        <authorList>
            <person name="Schnable P.S."/>
            <person name="Ware D."/>
            <person name="Fulton R.S."/>
            <person name="Stein J.C."/>
            <person name="Wei F."/>
            <person name="Pasternak S."/>
            <person name="Liang C."/>
            <person name="Zhang J."/>
            <person name="Fulton L."/>
            <person name="Graves T.A."/>
            <person name="Minx P."/>
            <person name="Reily A.D."/>
            <person name="Courtney L."/>
            <person name="Kruchowski S.S."/>
            <person name="Tomlinson C."/>
            <person name="Strong C."/>
            <person name="Delehaunty K."/>
            <person name="Fronick C."/>
            <person name="Courtney B."/>
            <person name="Rock S.M."/>
            <person name="Belter E."/>
            <person name="Du F."/>
            <person name="Kim K."/>
            <person name="Abbott R.M."/>
            <person name="Cotton M."/>
            <person name="Levy A."/>
            <person name="Marchetto P."/>
            <person name="Ochoa K."/>
            <person name="Jackson S.M."/>
            <person name="Gillam B."/>
            <person name="Chen W."/>
            <person name="Yan L."/>
            <person name="Higginbotham J."/>
            <person name="Cardenas M."/>
            <person name="Waligorski J."/>
            <person name="Applebaum E."/>
            <person name="Phelps L."/>
            <person name="Falcone J."/>
            <person name="Kanchi K."/>
            <person name="Thane T."/>
            <person name="Scimone A."/>
            <person name="Thane N."/>
            <person name="Henke J."/>
            <person name="Wang T."/>
            <person name="Ruppert J."/>
            <person name="Shah N."/>
            <person name="Rotter K."/>
            <person name="Hodges J."/>
            <person name="Ingenthron E."/>
            <person name="Cordes M."/>
            <person name="Kohlberg S."/>
            <person name="Sgro J."/>
            <person name="Delgado B."/>
            <person name="Mead K."/>
            <person name="Chinwalla A."/>
            <person name="Leonard S."/>
            <person name="Crouse K."/>
            <person name="Collura K."/>
            <person name="Kudrna D."/>
            <person name="Currie J."/>
            <person name="He R."/>
            <person name="Angelova A."/>
            <person name="Rajasekar S."/>
            <person name="Mueller T."/>
            <person name="Lomeli R."/>
            <person name="Scara G."/>
            <person name="Ko A."/>
            <person name="Delaney K."/>
            <person name="Wissotski M."/>
            <person name="Lopez G."/>
            <person name="Campos D."/>
            <person name="Braidotti M."/>
            <person name="Ashley E."/>
            <person name="Golser W."/>
            <person name="Kim H."/>
            <person name="Lee S."/>
            <person name="Lin J."/>
            <person name="Dujmic Z."/>
            <person name="Kim W."/>
            <person name="Talag J."/>
            <person name="Zuccolo A."/>
            <person name="Fan C."/>
            <person name="Sebastian A."/>
            <person name="Kramer M."/>
            <person name="Spiegel L."/>
            <person name="Nascimento L."/>
            <person name="Zutavern T."/>
            <person name="Miller B."/>
            <person name="Ambroise C."/>
            <person name="Muller S."/>
            <person name="Spooner W."/>
            <person name="Narechania A."/>
            <person name="Ren L."/>
            <person name="Wei S."/>
            <person name="Kumari S."/>
            <person name="Faga B."/>
            <person name="Levy M.J."/>
            <person name="McMahan L."/>
            <person name="Van Buren P."/>
            <person name="Vaughn M.W."/>
            <person name="Ying K."/>
            <person name="Yeh C.-T."/>
            <person name="Emrich S.J."/>
            <person name="Jia Y."/>
            <person name="Kalyanaraman A."/>
            <person name="Hsia A.-P."/>
            <person name="Barbazuk W.B."/>
            <person name="Baucom R.S."/>
            <person name="Brutnell T.P."/>
            <person name="Carpita N.C."/>
            <person name="Chaparro C."/>
            <person name="Chia J.-M."/>
            <person name="Deragon J.-M."/>
            <person name="Estill J.C."/>
            <person name="Fu Y."/>
            <person name="Jeddeloh J.A."/>
            <person name="Han Y."/>
            <person name="Lee H."/>
            <person name="Li P."/>
            <person name="Lisch D.R."/>
            <person name="Liu S."/>
            <person name="Liu Z."/>
            <person name="Nagel D.H."/>
            <person name="McCann M.C."/>
            <person name="SanMiguel P."/>
            <person name="Myers A.M."/>
            <person name="Nettleton D."/>
            <person name="Nguyen J."/>
            <person name="Penning B.W."/>
            <person name="Ponnala L."/>
            <person name="Schneider K.L."/>
            <person name="Schwartz D.C."/>
            <person name="Sharma A."/>
            <person name="Soderlund C."/>
            <person name="Springer N.M."/>
            <person name="Sun Q."/>
            <person name="Wang H."/>
            <person name="Waterman M."/>
            <person name="Westerman R."/>
            <person name="Wolfgruber T.K."/>
            <person name="Yang L."/>
            <person name="Yu Y."/>
            <person name="Zhang L."/>
            <person name="Zhou S."/>
            <person name="Zhu Q."/>
            <person name="Bennetzen J.L."/>
            <person name="Dawe R.K."/>
            <person name="Jiang J."/>
            <person name="Jiang N."/>
            <person name="Presting G.G."/>
            <person name="Wessler S.R."/>
            <person name="Aluru S."/>
            <person name="Martienssen R.A."/>
            <person name="Clifton S.W."/>
            <person name="McCombie W.R."/>
            <person name="Wing R.A."/>
            <person name="Wilson R.K."/>
        </authorList>
    </citation>
    <scope>NUCLEOTIDE SEQUENCE [LARGE SCALE GENOMIC DNA]</scope>
    <source>
        <strain evidence="5">cv. B73</strain>
    </source>
</reference>
<feature type="transmembrane region" description="Helical" evidence="2">
    <location>
        <begin position="20"/>
        <end position="39"/>
    </location>
</feature>
<dbReference type="Gramene" id="Zm00001eb334700_T001">
    <property type="protein sequence ID" value="Zm00001eb334700_P001"/>
    <property type="gene ID" value="Zm00001eb334700"/>
</dbReference>